<keyword evidence="1" id="KW-0472">Membrane</keyword>
<keyword evidence="1" id="KW-0812">Transmembrane</keyword>
<feature type="transmembrane region" description="Helical" evidence="1">
    <location>
        <begin position="100"/>
        <end position="118"/>
    </location>
</feature>
<evidence type="ECO:0008006" key="4">
    <source>
        <dbReference type="Google" id="ProtNLM"/>
    </source>
</evidence>
<feature type="transmembrane region" description="Helical" evidence="1">
    <location>
        <begin position="6"/>
        <end position="24"/>
    </location>
</feature>
<keyword evidence="3" id="KW-1185">Reference proteome</keyword>
<dbReference type="RefSeq" id="WP_344099294.1">
    <property type="nucleotide sequence ID" value="NZ_BAAANL010000001.1"/>
</dbReference>
<protein>
    <recommendedName>
        <fullName evidence="4">Type II secretion system (T2SS), protein F</fullName>
    </recommendedName>
</protein>
<evidence type="ECO:0000313" key="2">
    <source>
        <dbReference type="EMBL" id="GAA1851984.1"/>
    </source>
</evidence>
<evidence type="ECO:0000256" key="1">
    <source>
        <dbReference type="SAM" id="Phobius"/>
    </source>
</evidence>
<keyword evidence="1" id="KW-1133">Transmembrane helix</keyword>
<organism evidence="2 3">
    <name type="scientific">Myceligenerans crystallogenes</name>
    <dbReference type="NCBI Taxonomy" id="316335"/>
    <lineage>
        <taxon>Bacteria</taxon>
        <taxon>Bacillati</taxon>
        <taxon>Actinomycetota</taxon>
        <taxon>Actinomycetes</taxon>
        <taxon>Micrococcales</taxon>
        <taxon>Promicromonosporaceae</taxon>
        <taxon>Myceligenerans</taxon>
    </lineage>
</organism>
<proteinExistence type="predicted"/>
<sequence>MTTGLQIALVAGALIGLGLSLLVWRLVPAAPDVVDVVRRYSPEAVRERAAVRADPDAFGAVEQMGLWAMKRLPPFALGKAPTQELLLLRIPVHRYYGNKVMFALVGLALPPLVGYFFIMIGLPIPVPVPAAGSLVAAGIFYTFPDMNVRGDARAARAEFARALGVYIDLVALERLSGAGPRQAMESAAEVGDSWVYVRIAEELQRSRWSGVAPWDALQKLSDDLGLPELGDLADVMRMSGEGSQVYDNLRARSAAMRSAMLNTERANANAVSERINMPMSMLGVVFMVILITPALLRIMLGTL</sequence>
<gene>
    <name evidence="2" type="ORF">GCM10009751_05650</name>
</gene>
<dbReference type="Proteomes" id="UP001501094">
    <property type="component" value="Unassembled WGS sequence"/>
</dbReference>
<dbReference type="PANTHER" id="PTHR35007">
    <property type="entry name" value="INTEGRAL MEMBRANE PROTEIN-RELATED"/>
    <property type="match status" value="1"/>
</dbReference>
<feature type="transmembrane region" description="Helical" evidence="1">
    <location>
        <begin position="281"/>
        <end position="300"/>
    </location>
</feature>
<dbReference type="EMBL" id="BAAANL010000001">
    <property type="protein sequence ID" value="GAA1851984.1"/>
    <property type="molecule type" value="Genomic_DNA"/>
</dbReference>
<dbReference type="PANTHER" id="PTHR35007:SF1">
    <property type="entry name" value="PILUS ASSEMBLY PROTEIN"/>
    <property type="match status" value="1"/>
</dbReference>
<feature type="transmembrane region" description="Helical" evidence="1">
    <location>
        <begin position="124"/>
        <end position="143"/>
    </location>
</feature>
<evidence type="ECO:0000313" key="3">
    <source>
        <dbReference type="Proteomes" id="UP001501094"/>
    </source>
</evidence>
<reference evidence="2 3" key="1">
    <citation type="journal article" date="2019" name="Int. J. Syst. Evol. Microbiol.">
        <title>The Global Catalogue of Microorganisms (GCM) 10K type strain sequencing project: providing services to taxonomists for standard genome sequencing and annotation.</title>
        <authorList>
            <consortium name="The Broad Institute Genomics Platform"/>
            <consortium name="The Broad Institute Genome Sequencing Center for Infectious Disease"/>
            <person name="Wu L."/>
            <person name="Ma J."/>
        </authorList>
    </citation>
    <scope>NUCLEOTIDE SEQUENCE [LARGE SCALE GENOMIC DNA]</scope>
    <source>
        <strain evidence="2 3">JCM 14326</strain>
    </source>
</reference>
<accession>A0ABN2N4Q9</accession>
<name>A0ABN2N4Q9_9MICO</name>
<comment type="caution">
    <text evidence="2">The sequence shown here is derived from an EMBL/GenBank/DDBJ whole genome shotgun (WGS) entry which is preliminary data.</text>
</comment>